<evidence type="ECO:0000256" key="2">
    <source>
        <dbReference type="ARBA" id="ARBA00022630"/>
    </source>
</evidence>
<evidence type="ECO:0000313" key="6">
    <source>
        <dbReference type="Proteomes" id="UP000191004"/>
    </source>
</evidence>
<comment type="cofactor">
    <cofactor evidence="1">
        <name>FMN</name>
        <dbReference type="ChEBI" id="CHEBI:58210"/>
    </cofactor>
</comment>
<dbReference type="SUPFAM" id="SSF50475">
    <property type="entry name" value="FMN-binding split barrel"/>
    <property type="match status" value="1"/>
</dbReference>
<dbReference type="InterPro" id="IPR052174">
    <property type="entry name" value="Flavoredoxin"/>
</dbReference>
<evidence type="ECO:0000256" key="3">
    <source>
        <dbReference type="ARBA" id="ARBA00038054"/>
    </source>
</evidence>
<dbReference type="GO" id="GO:0010181">
    <property type="term" value="F:FMN binding"/>
    <property type="evidence" value="ECO:0007669"/>
    <property type="project" value="InterPro"/>
</dbReference>
<dbReference type="AlphaFoldDB" id="A0A1T3CI45"/>
<dbReference type="Pfam" id="PF01613">
    <property type="entry name" value="Flavin_Reduct"/>
    <property type="match status" value="1"/>
</dbReference>
<feature type="domain" description="Flavin reductase like" evidence="4">
    <location>
        <begin position="18"/>
        <end position="159"/>
    </location>
</feature>
<organism evidence="5 6">
    <name type="scientific">Trichoderma guizhouense</name>
    <dbReference type="NCBI Taxonomy" id="1491466"/>
    <lineage>
        <taxon>Eukaryota</taxon>
        <taxon>Fungi</taxon>
        <taxon>Dikarya</taxon>
        <taxon>Ascomycota</taxon>
        <taxon>Pezizomycotina</taxon>
        <taxon>Sordariomycetes</taxon>
        <taxon>Hypocreomycetidae</taxon>
        <taxon>Hypocreales</taxon>
        <taxon>Hypocreaceae</taxon>
        <taxon>Trichoderma</taxon>
    </lineage>
</organism>
<dbReference type="PANTHER" id="PTHR43567">
    <property type="entry name" value="FLAVOREDOXIN-RELATED-RELATED"/>
    <property type="match status" value="1"/>
</dbReference>
<comment type="caution">
    <text evidence="5">The sequence shown here is derived from an EMBL/GenBank/DDBJ whole genome shotgun (WGS) entry which is preliminary data.</text>
</comment>
<keyword evidence="6" id="KW-1185">Reference proteome</keyword>
<evidence type="ECO:0000256" key="1">
    <source>
        <dbReference type="ARBA" id="ARBA00001917"/>
    </source>
</evidence>
<evidence type="ECO:0000313" key="5">
    <source>
        <dbReference type="EMBL" id="OPB40764.1"/>
    </source>
</evidence>
<dbReference type="OrthoDB" id="10250990at2759"/>
<comment type="similarity">
    <text evidence="3">Belongs to the flavoredoxin family.</text>
</comment>
<name>A0A1T3CI45_9HYPO</name>
<gene>
    <name evidence="5" type="ORF">A0O28_0008450</name>
</gene>
<dbReference type="PANTHER" id="PTHR43567:SF1">
    <property type="entry name" value="FLAVOREDOXIN"/>
    <property type="match status" value="1"/>
</dbReference>
<dbReference type="Proteomes" id="UP000191004">
    <property type="component" value="Unassembled WGS sequence"/>
</dbReference>
<reference evidence="5 6" key="1">
    <citation type="submission" date="2016-04" db="EMBL/GenBank/DDBJ databases">
        <title>Multiple horizontal gene transfer events from other fungi enriched the ability of the initially mycotrophic fungus Trichoderma (Ascomycota) to feed on dead plant biomass.</title>
        <authorList>
            <person name="Atanasova L."/>
            <person name="Chenthamara K."/>
            <person name="Zhang J."/>
            <person name="Grujic M."/>
            <person name="Henrissat B."/>
            <person name="Kuo A."/>
            <person name="Aertz A."/>
            <person name="Salamov A."/>
            <person name="Lipzen A."/>
            <person name="Labutti K."/>
            <person name="Barry K."/>
            <person name="Miao Y."/>
            <person name="Rahimi M.J."/>
            <person name="Shen Q."/>
            <person name="Grigoriev I.V."/>
            <person name="Kubicek C.P."/>
            <person name="Druzhinina I.S."/>
        </authorList>
    </citation>
    <scope>NUCLEOTIDE SEQUENCE [LARGE SCALE GENOMIC DNA]</scope>
    <source>
        <strain evidence="5 6">NJAU 4742</strain>
    </source>
</reference>
<proteinExistence type="inferred from homology"/>
<evidence type="ECO:0000259" key="4">
    <source>
        <dbReference type="Pfam" id="PF01613"/>
    </source>
</evidence>
<dbReference type="EMBL" id="LVVK01000017">
    <property type="protein sequence ID" value="OPB40764.1"/>
    <property type="molecule type" value="Genomic_DNA"/>
</dbReference>
<sequence length="239" mass="26852">MSTNPPTSTISPPIYYWGTPVVLITTENEDRTFNIAPMSSAWWLGNRCMLGLGADSQSTINLIRTKQCVINMADDTMVGAVNALAMTTGSKEGTTATEDMGYLYFKRSQGYQYVKDKFLRAGLTPAPSSVVRPPRIAECPAQMEAELKGVYDMMGDMDIRGFIALEVMVLQTHVHESIRWVGYPNRIDPDKWHPLIMSFAQFYGLKYQKITQSTMTQIDEEAYRPFANAVDETTTMEEV</sequence>
<protein>
    <recommendedName>
        <fullName evidence="4">Flavin reductase like domain-containing protein</fullName>
    </recommendedName>
</protein>
<dbReference type="Gene3D" id="2.30.110.10">
    <property type="entry name" value="Electron Transport, Fmn-binding Protein, Chain A"/>
    <property type="match status" value="1"/>
</dbReference>
<dbReference type="InterPro" id="IPR012349">
    <property type="entry name" value="Split_barrel_FMN-bd"/>
</dbReference>
<keyword evidence="2" id="KW-0285">Flavoprotein</keyword>
<dbReference type="InterPro" id="IPR002563">
    <property type="entry name" value="Flavin_Rdtase-like_dom"/>
</dbReference>
<accession>A0A1T3CI45</accession>